<reference evidence="3" key="1">
    <citation type="journal article" date="2012" name="MBio">
        <title>Comparative genome analysis of Trichophyton rubrum and related dermatophytes reveals candidate genes involved in infection.</title>
        <authorList>
            <person name="Martinez D.A."/>
            <person name="Oliver B.G."/>
            <person name="Graeser Y."/>
            <person name="Goldberg J.M."/>
            <person name="Li W."/>
            <person name="Martinez-Rossi N.M."/>
            <person name="Monod M."/>
            <person name="Shelest E."/>
            <person name="Barton R.C."/>
            <person name="Birch E."/>
            <person name="Brakhage A.A."/>
            <person name="Chen Z."/>
            <person name="Gurr S.J."/>
            <person name="Heiman D."/>
            <person name="Heitman J."/>
            <person name="Kosti I."/>
            <person name="Rossi A."/>
            <person name="Saif S."/>
            <person name="Samalova M."/>
            <person name="Saunders C.W."/>
            <person name="Shea T."/>
            <person name="Summerbell R.C."/>
            <person name="Xu J."/>
            <person name="Young S."/>
            <person name="Zeng Q."/>
            <person name="Birren B.W."/>
            <person name="Cuomo C.A."/>
            <person name="White T.C."/>
        </authorList>
    </citation>
    <scope>NUCLEOTIDE SEQUENCE [LARGE SCALE GENOMIC DNA]</scope>
    <source>
        <strain evidence="3">ATCC MYA-4606 / CBS 127.97</strain>
    </source>
</reference>
<organism evidence="2 3">
    <name type="scientific">Trichophyton equinum (strain ATCC MYA-4606 / CBS 127.97)</name>
    <name type="common">Horse ringworm fungus</name>
    <dbReference type="NCBI Taxonomy" id="559882"/>
    <lineage>
        <taxon>Eukaryota</taxon>
        <taxon>Fungi</taxon>
        <taxon>Dikarya</taxon>
        <taxon>Ascomycota</taxon>
        <taxon>Pezizomycotina</taxon>
        <taxon>Eurotiomycetes</taxon>
        <taxon>Eurotiomycetidae</taxon>
        <taxon>Onygenales</taxon>
        <taxon>Arthrodermataceae</taxon>
        <taxon>Trichophyton</taxon>
    </lineage>
</organism>
<evidence type="ECO:0000256" key="1">
    <source>
        <dbReference type="SAM" id="MobiDB-lite"/>
    </source>
</evidence>
<evidence type="ECO:0000313" key="3">
    <source>
        <dbReference type="Proteomes" id="UP000009169"/>
    </source>
</evidence>
<feature type="region of interest" description="Disordered" evidence="1">
    <location>
        <begin position="10"/>
        <end position="62"/>
    </location>
</feature>
<dbReference type="EMBL" id="DS995787">
    <property type="protein sequence ID" value="EGE08819.1"/>
    <property type="molecule type" value="Genomic_DNA"/>
</dbReference>
<evidence type="ECO:0000313" key="2">
    <source>
        <dbReference type="EMBL" id="EGE08819.1"/>
    </source>
</evidence>
<dbReference type="OrthoDB" id="5368934at2759"/>
<keyword evidence="3" id="KW-1185">Reference proteome</keyword>
<dbReference type="VEuPathDB" id="FungiDB:TEQG_07775"/>
<dbReference type="Proteomes" id="UP000009169">
    <property type="component" value="Unassembled WGS sequence"/>
</dbReference>
<dbReference type="HOGENOM" id="CLU_045406_0_0_1"/>
<sequence length="489" mass="54944">MVCCRGCRRPINQDEDSDENNHRQVIAVPRKPKPPGPGYRKITSSASFHPPNNPKAGASFQKRRSSVGDITCLPFRLTKSESLASISRFFKAGSSNNAKKGGTTARSASRSSFSSNIALLRSAFGGNQDNMKEYEDAVEEPFEDDDSMDGFDKPIISFRGGSAWQALDLKRGVLALDLFWPTKKNSPFDNPFRPDIMPVEELASLCNFRNLRKLKLTGMSQSYQKYIWQTVWLNPALEELELEMALEPCIRRTFNADWPSIKGDWSYRTADEMPGVYYGESGEGELHRRAGVGEYLDKESIGEAKIRALAMGCTLDRLPIVKLTLTGFVVDADPFFMWFNPHRLRVINFKNDCVDAGFAIPRLMSDRVVVSWPNTVAEYAMQVRHVKPGEVKLIDIPKRKNKGPTQAKLIDIPKKGKNPADKADETKLVNEKVSEWRKASIGKENAAIEKAPECFSDNDDGLSRRPAFRIKASRKPARSNFLRPSLDLE</sequence>
<name>F2Q3V1_TRIEC</name>
<proteinExistence type="predicted"/>
<dbReference type="eggNOG" id="ENOG502SP1S">
    <property type="taxonomic scope" value="Eukaryota"/>
</dbReference>
<dbReference type="AlphaFoldDB" id="F2Q3V1"/>
<accession>F2Q3V1</accession>
<protein>
    <submittedName>
        <fullName evidence="2">Uncharacterized protein</fullName>
    </submittedName>
</protein>
<gene>
    <name evidence="2" type="ORF">TEQG_07775</name>
</gene>